<feature type="compositionally biased region" description="Polar residues" evidence="1">
    <location>
        <begin position="232"/>
        <end position="241"/>
    </location>
</feature>
<accession>A0A9Q0N381</accession>
<feature type="compositionally biased region" description="Basic residues" evidence="1">
    <location>
        <begin position="245"/>
        <end position="254"/>
    </location>
</feature>
<evidence type="ECO:0000256" key="1">
    <source>
        <dbReference type="SAM" id="MobiDB-lite"/>
    </source>
</evidence>
<sequence>LSVADDGKTINKRTLKLKNVNFNKTEAKPKSSKKTQKHKTIFVLTNPVIYPQKLFSPKPTEPVTQQPTHQFDFLNFDAYILKPRNINYTALLSNAKSEVRDKEMKAPESSTSLPQNEFLDFARAEPLIQTTVPTTIDTIPLETTPYKPKPKEIQLETTTFKINSLIPDYGYVETPNFDEDLYEEPHFESYRYKPRYHHNYEDDEERNRYETTTRFFDYETLDRDDNHYESTEAVTTTTRAPRNSERRKLRSKNLHSSRVKSNYLYDRHINFPHEEGEESRQVIYVARPNNFKEKRSSRSKGRLTNKEEAGGTRANDQNDDKKHKNIIPMQRHYFQDIFTSKLSPYELEFGHVMENDDGWEERYEKKDMKDNRHQGKGNQDHYIEQHELSVPKNGTFQKRVRWNDKRGGFGELYYDLNHH</sequence>
<proteinExistence type="predicted"/>
<gene>
    <name evidence="2" type="ORF">Bhyg_07243</name>
</gene>
<comment type="caution">
    <text evidence="2">The sequence shown here is derived from an EMBL/GenBank/DDBJ whole genome shotgun (WGS) entry which is preliminary data.</text>
</comment>
<protein>
    <submittedName>
        <fullName evidence="2">Uncharacterized protein</fullName>
    </submittedName>
</protein>
<evidence type="ECO:0000313" key="3">
    <source>
        <dbReference type="Proteomes" id="UP001151699"/>
    </source>
</evidence>
<feature type="region of interest" description="Disordered" evidence="1">
    <location>
        <begin position="289"/>
        <end position="320"/>
    </location>
</feature>
<dbReference type="EMBL" id="WJQU01000002">
    <property type="protein sequence ID" value="KAJ6642296.1"/>
    <property type="molecule type" value="Genomic_DNA"/>
</dbReference>
<dbReference type="Proteomes" id="UP001151699">
    <property type="component" value="Chromosome B"/>
</dbReference>
<reference evidence="2" key="1">
    <citation type="submission" date="2022-07" db="EMBL/GenBank/DDBJ databases">
        <authorList>
            <person name="Trinca V."/>
            <person name="Uliana J.V.C."/>
            <person name="Torres T.T."/>
            <person name="Ward R.J."/>
            <person name="Monesi N."/>
        </authorList>
    </citation>
    <scope>NUCLEOTIDE SEQUENCE</scope>
    <source>
        <strain evidence="2">HSMRA1968</strain>
        <tissue evidence="2">Whole embryos</tissue>
    </source>
</reference>
<name>A0A9Q0N381_9DIPT</name>
<organism evidence="2 3">
    <name type="scientific">Pseudolycoriella hygida</name>
    <dbReference type="NCBI Taxonomy" id="35572"/>
    <lineage>
        <taxon>Eukaryota</taxon>
        <taxon>Metazoa</taxon>
        <taxon>Ecdysozoa</taxon>
        <taxon>Arthropoda</taxon>
        <taxon>Hexapoda</taxon>
        <taxon>Insecta</taxon>
        <taxon>Pterygota</taxon>
        <taxon>Neoptera</taxon>
        <taxon>Endopterygota</taxon>
        <taxon>Diptera</taxon>
        <taxon>Nematocera</taxon>
        <taxon>Sciaroidea</taxon>
        <taxon>Sciaridae</taxon>
        <taxon>Pseudolycoriella</taxon>
    </lineage>
</organism>
<feature type="non-terminal residue" evidence="2">
    <location>
        <position position="1"/>
    </location>
</feature>
<feature type="non-terminal residue" evidence="2">
    <location>
        <position position="419"/>
    </location>
</feature>
<dbReference type="OrthoDB" id="8180894at2759"/>
<feature type="compositionally biased region" description="Basic and acidic residues" evidence="1">
    <location>
        <begin position="304"/>
        <end position="320"/>
    </location>
</feature>
<dbReference type="AlphaFoldDB" id="A0A9Q0N381"/>
<keyword evidence="3" id="KW-1185">Reference proteome</keyword>
<feature type="region of interest" description="Disordered" evidence="1">
    <location>
        <begin position="227"/>
        <end position="254"/>
    </location>
</feature>
<evidence type="ECO:0000313" key="2">
    <source>
        <dbReference type="EMBL" id="KAJ6642296.1"/>
    </source>
</evidence>